<dbReference type="Pfam" id="PF00090">
    <property type="entry name" value="TSP_1"/>
    <property type="match status" value="2"/>
</dbReference>
<comment type="caution">
    <text evidence="4">Lacks conserved residue(s) required for the propagation of feature annotation.</text>
</comment>
<dbReference type="InterPro" id="IPR018056">
    <property type="entry name" value="Kringle_CS"/>
</dbReference>
<dbReference type="SUPFAM" id="SSF57440">
    <property type="entry name" value="Kringle-like"/>
    <property type="match status" value="2"/>
</dbReference>
<comment type="caution">
    <text evidence="6">The sequence shown here is derived from an EMBL/GenBank/DDBJ whole genome shotgun (WGS) entry which is preliminary data.</text>
</comment>
<dbReference type="SMART" id="SM00209">
    <property type="entry name" value="TSP1"/>
    <property type="match status" value="2"/>
</dbReference>
<name>A0AA88XVA4_PINIB</name>
<dbReference type="AlphaFoldDB" id="A0AA88XVA4"/>
<accession>A0AA88XVA4</accession>
<keyword evidence="2" id="KW-0677">Repeat</keyword>
<protein>
    <recommendedName>
        <fullName evidence="5">Kringle domain-containing protein</fullName>
    </recommendedName>
</protein>
<dbReference type="Pfam" id="PF00051">
    <property type="entry name" value="Kringle"/>
    <property type="match status" value="2"/>
</dbReference>
<dbReference type="InterPro" id="IPR000001">
    <property type="entry name" value="Kringle"/>
</dbReference>
<dbReference type="PRINTS" id="PR01705">
    <property type="entry name" value="TSP1REPEAT"/>
</dbReference>
<dbReference type="Gene3D" id="2.40.20.10">
    <property type="entry name" value="Plasminogen Kringle 4"/>
    <property type="match status" value="2"/>
</dbReference>
<keyword evidence="7" id="KW-1185">Reference proteome</keyword>
<dbReference type="EMBL" id="VSWD01000009">
    <property type="protein sequence ID" value="KAK3092507.1"/>
    <property type="molecule type" value="Genomic_DNA"/>
</dbReference>
<organism evidence="6 7">
    <name type="scientific">Pinctada imbricata</name>
    <name type="common">Atlantic pearl-oyster</name>
    <name type="synonym">Pinctada martensii</name>
    <dbReference type="NCBI Taxonomy" id="66713"/>
    <lineage>
        <taxon>Eukaryota</taxon>
        <taxon>Metazoa</taxon>
        <taxon>Spiralia</taxon>
        <taxon>Lophotrochozoa</taxon>
        <taxon>Mollusca</taxon>
        <taxon>Bivalvia</taxon>
        <taxon>Autobranchia</taxon>
        <taxon>Pteriomorphia</taxon>
        <taxon>Pterioida</taxon>
        <taxon>Pterioidea</taxon>
        <taxon>Pteriidae</taxon>
        <taxon>Pinctada</taxon>
    </lineage>
</organism>
<dbReference type="Gene3D" id="2.20.100.10">
    <property type="entry name" value="Thrombospondin type-1 (TSP1) repeat"/>
    <property type="match status" value="2"/>
</dbReference>
<dbReference type="InterPro" id="IPR036383">
    <property type="entry name" value="TSP1_rpt_sf"/>
</dbReference>
<dbReference type="FunFam" id="2.20.100.10:FF:000001">
    <property type="entry name" value="semaphorin-5A isoform X1"/>
    <property type="match status" value="1"/>
</dbReference>
<dbReference type="PRINTS" id="PR00018">
    <property type="entry name" value="KRINGLE"/>
</dbReference>
<dbReference type="PROSITE" id="PS50070">
    <property type="entry name" value="KRINGLE_2"/>
    <property type="match status" value="2"/>
</dbReference>
<feature type="disulfide bond" evidence="4">
    <location>
        <begin position="347"/>
        <end position="370"/>
    </location>
</feature>
<dbReference type="GO" id="GO:0004175">
    <property type="term" value="F:endopeptidase activity"/>
    <property type="evidence" value="ECO:0007669"/>
    <property type="project" value="TreeGrafter"/>
</dbReference>
<evidence type="ECO:0000256" key="1">
    <source>
        <dbReference type="ARBA" id="ARBA00022572"/>
    </source>
</evidence>
<dbReference type="GO" id="GO:0005615">
    <property type="term" value="C:extracellular space"/>
    <property type="evidence" value="ECO:0007669"/>
    <property type="project" value="TreeGrafter"/>
</dbReference>
<dbReference type="InterPro" id="IPR000884">
    <property type="entry name" value="TSP1_rpt"/>
</dbReference>
<dbReference type="Proteomes" id="UP001186944">
    <property type="component" value="Unassembled WGS sequence"/>
</dbReference>
<feature type="domain" description="Kringle" evidence="5">
    <location>
        <begin position="391"/>
        <end position="460"/>
    </location>
</feature>
<dbReference type="PANTHER" id="PTHR24261">
    <property type="entry name" value="PLASMINOGEN-RELATED"/>
    <property type="match status" value="1"/>
</dbReference>
<evidence type="ECO:0000259" key="5">
    <source>
        <dbReference type="PROSITE" id="PS50070"/>
    </source>
</evidence>
<dbReference type="InterPro" id="IPR038178">
    <property type="entry name" value="Kringle_sf"/>
</dbReference>
<evidence type="ECO:0000256" key="2">
    <source>
        <dbReference type="ARBA" id="ARBA00022737"/>
    </source>
</evidence>
<keyword evidence="1 4" id="KW-0420">Kringle</keyword>
<dbReference type="PROSITE" id="PS50092">
    <property type="entry name" value="TSP1"/>
    <property type="match status" value="2"/>
</dbReference>
<sequence>MGIRGESSFSDIFLQTVAGLVGEAGDLVQGTVGQDQSPEDDHVQTRHQNMAADNALDPVVRVRAVRSKNVQLGAMDPYANDEGQISLKVRLASSSCDRNVNELLLLVNGGWSSWGSYGSCSVTCGGGNQYKSRSCSSPSPRYGGSQCSGSGRKSRQCSTNPCPIDGGWADWGSYSACSVTCGGGTQSRSRTCTNPTPQHNGKECSGKDTVSQPCNTQECPNCNNTKEINCTHATGAANTTCIVDNAESVTHVTPLVSGACQLDTGYGFHSDSIWVTDGCDGEFTVCYIPVPPPPPPPPPSECRDTPDGVDYRGTVSVTVSGRTCQEWSSQSPHIHSQSDSSLEKNYCRNPDGEPRPWCYTTDLLKRWEYCSIPFCEPSDAGTVEECLKDPKGENYIGYKSVTKSGLTCQHWESSRPHSHSFTSSMAKDVNYCRNPDGEPSPWCYTTDPATRWEFCSIPECAKCNVDEEKGPNNTIIHKVSGQCHYSSHTRNSCKYTAKLLAVEGKTEVTLTLNTEDKTLLEGDTLEDCAKFKVRNGVLMITEDDCNNKMSAEQIAIE</sequence>
<dbReference type="PANTHER" id="PTHR24261:SF7">
    <property type="entry name" value="KRINGLE DOMAIN-CONTAINING PROTEIN"/>
    <property type="match status" value="1"/>
</dbReference>
<dbReference type="InterPro" id="IPR013806">
    <property type="entry name" value="Kringle-like"/>
</dbReference>
<dbReference type="SUPFAM" id="SSF82895">
    <property type="entry name" value="TSP-1 type 1 repeat"/>
    <property type="match status" value="2"/>
</dbReference>
<dbReference type="InterPro" id="IPR050759">
    <property type="entry name" value="Serine_protease_kringle"/>
</dbReference>
<feature type="disulfide bond" evidence="4">
    <location>
        <begin position="432"/>
        <end position="455"/>
    </location>
</feature>
<dbReference type="GO" id="GO:0005102">
    <property type="term" value="F:signaling receptor binding"/>
    <property type="evidence" value="ECO:0007669"/>
    <property type="project" value="TreeGrafter"/>
</dbReference>
<evidence type="ECO:0000256" key="4">
    <source>
        <dbReference type="PROSITE-ProRule" id="PRU00121"/>
    </source>
</evidence>
<reference evidence="6" key="1">
    <citation type="submission" date="2019-08" db="EMBL/GenBank/DDBJ databases">
        <title>The improved chromosome-level genome for the pearl oyster Pinctada fucata martensii using PacBio sequencing and Hi-C.</title>
        <authorList>
            <person name="Zheng Z."/>
        </authorList>
    </citation>
    <scope>NUCLEOTIDE SEQUENCE</scope>
    <source>
        <strain evidence="6">ZZ-2019</strain>
        <tissue evidence="6">Adductor muscle</tissue>
    </source>
</reference>
<evidence type="ECO:0000313" key="7">
    <source>
        <dbReference type="Proteomes" id="UP001186944"/>
    </source>
</evidence>
<dbReference type="CDD" id="cd00108">
    <property type="entry name" value="KR"/>
    <property type="match status" value="2"/>
</dbReference>
<gene>
    <name evidence="6" type="ORF">FSP39_003791</name>
</gene>
<evidence type="ECO:0000313" key="6">
    <source>
        <dbReference type="EMBL" id="KAK3092507.1"/>
    </source>
</evidence>
<dbReference type="PROSITE" id="PS00021">
    <property type="entry name" value="KRINGLE_1"/>
    <property type="match status" value="2"/>
</dbReference>
<keyword evidence="3 4" id="KW-1015">Disulfide bond</keyword>
<feature type="domain" description="Kringle" evidence="5">
    <location>
        <begin position="307"/>
        <end position="375"/>
    </location>
</feature>
<evidence type="ECO:0000256" key="3">
    <source>
        <dbReference type="ARBA" id="ARBA00023157"/>
    </source>
</evidence>
<dbReference type="FunFam" id="2.20.100.10:FF:000007">
    <property type="entry name" value="Thrombospondin 1"/>
    <property type="match status" value="1"/>
</dbReference>
<proteinExistence type="predicted"/>
<dbReference type="SMART" id="SM00130">
    <property type="entry name" value="KR"/>
    <property type="match status" value="2"/>
</dbReference>